<proteinExistence type="predicted"/>
<dbReference type="AlphaFoldDB" id="A0AA41R3J7"/>
<keyword evidence="3" id="KW-1185">Reference proteome</keyword>
<dbReference type="Pfam" id="PF01656">
    <property type="entry name" value="CbiA"/>
    <property type="match status" value="1"/>
</dbReference>
<dbReference type="EMBL" id="JALJRB010000013">
    <property type="protein sequence ID" value="MCJ8501382.1"/>
    <property type="molecule type" value="Genomic_DNA"/>
</dbReference>
<dbReference type="RefSeq" id="WP_246908883.1">
    <property type="nucleotide sequence ID" value="NZ_JALJRB010000013.1"/>
</dbReference>
<dbReference type="GO" id="GO:0005524">
    <property type="term" value="F:ATP binding"/>
    <property type="evidence" value="ECO:0007669"/>
    <property type="project" value="TreeGrafter"/>
</dbReference>
<comment type="caution">
    <text evidence="2">The sequence shown here is derived from an EMBL/GenBank/DDBJ whole genome shotgun (WGS) entry which is preliminary data.</text>
</comment>
<sequence>MKISICGKGGSGKSTVTALLAEQALRKNLSVLVIDADDSNVGLARMLGFDHPPEPLMELVGGKSKIKEKMGQGNLMTQNQIQTTDIAPEFKQHRDGLTLVGIGKIHQALEGCACPMGVLTREFLKKLTLGPREIALIDMEAGVEHFGRGIDEAIDRVLVIVEPSFDSLQTATKIRTMATAMGKKVAAIVNKSPSAELSQKIKTQLVMADIDVIGDLPQDPTVFEACLSGRIPDQGEALDAANQVLQRVLTF</sequence>
<dbReference type="PANTHER" id="PTHR43384">
    <property type="entry name" value="SEPTUM SITE-DETERMINING PROTEIN MIND HOMOLOG, CHLOROPLASTIC-RELATED"/>
    <property type="match status" value="1"/>
</dbReference>
<reference evidence="2" key="1">
    <citation type="submission" date="2022-04" db="EMBL/GenBank/DDBJ databases">
        <title>Desulfatitalea alkaliphila sp. nov., a novel anaerobic sulfate-reducing bacterium isolated from terrestrial mud volcano, Taman Peninsula, Russia.</title>
        <authorList>
            <person name="Khomyakova M.A."/>
            <person name="Merkel A.Y."/>
            <person name="Slobodkin A.I."/>
        </authorList>
    </citation>
    <scope>NUCLEOTIDE SEQUENCE</scope>
    <source>
        <strain evidence="2">M08but</strain>
    </source>
</reference>
<dbReference type="InterPro" id="IPR027417">
    <property type="entry name" value="P-loop_NTPase"/>
</dbReference>
<evidence type="ECO:0000313" key="3">
    <source>
        <dbReference type="Proteomes" id="UP001165427"/>
    </source>
</evidence>
<dbReference type="GO" id="GO:0005829">
    <property type="term" value="C:cytosol"/>
    <property type="evidence" value="ECO:0007669"/>
    <property type="project" value="TreeGrafter"/>
</dbReference>
<dbReference type="Proteomes" id="UP001165427">
    <property type="component" value="Unassembled WGS sequence"/>
</dbReference>
<dbReference type="InterPro" id="IPR050625">
    <property type="entry name" value="ParA/MinD_ATPase"/>
</dbReference>
<organism evidence="2 3">
    <name type="scientific">Desulfatitalea alkaliphila</name>
    <dbReference type="NCBI Taxonomy" id="2929485"/>
    <lineage>
        <taxon>Bacteria</taxon>
        <taxon>Pseudomonadati</taxon>
        <taxon>Thermodesulfobacteriota</taxon>
        <taxon>Desulfobacteria</taxon>
        <taxon>Desulfobacterales</taxon>
        <taxon>Desulfosarcinaceae</taxon>
        <taxon>Desulfatitalea</taxon>
    </lineage>
</organism>
<feature type="domain" description="CobQ/CobB/MinD/ParA nucleotide binding" evidence="1">
    <location>
        <begin position="7"/>
        <end position="229"/>
    </location>
</feature>
<gene>
    <name evidence="2" type="ORF">MRX98_12425</name>
</gene>
<dbReference type="Gene3D" id="3.40.50.300">
    <property type="entry name" value="P-loop containing nucleotide triphosphate hydrolases"/>
    <property type="match status" value="1"/>
</dbReference>
<name>A0AA41R3J7_9BACT</name>
<evidence type="ECO:0000313" key="2">
    <source>
        <dbReference type="EMBL" id="MCJ8501382.1"/>
    </source>
</evidence>
<dbReference type="SUPFAM" id="SSF52540">
    <property type="entry name" value="P-loop containing nucleoside triphosphate hydrolases"/>
    <property type="match status" value="1"/>
</dbReference>
<dbReference type="InterPro" id="IPR014433">
    <property type="entry name" value="CooC"/>
</dbReference>
<dbReference type="PANTHER" id="PTHR43384:SF3">
    <property type="entry name" value="AAA+ ATPASE DOMAIN-CONTAINING PROTEIN"/>
    <property type="match status" value="1"/>
</dbReference>
<dbReference type="GO" id="GO:0051782">
    <property type="term" value="P:negative regulation of cell division"/>
    <property type="evidence" value="ECO:0007669"/>
    <property type="project" value="TreeGrafter"/>
</dbReference>
<dbReference type="PIRSF" id="PIRSF005647">
    <property type="entry name" value="CooC"/>
    <property type="match status" value="1"/>
</dbReference>
<evidence type="ECO:0000259" key="1">
    <source>
        <dbReference type="Pfam" id="PF01656"/>
    </source>
</evidence>
<dbReference type="InterPro" id="IPR002586">
    <property type="entry name" value="CobQ/CobB/MinD/ParA_Nub-bd_dom"/>
</dbReference>
<accession>A0AA41R3J7</accession>
<dbReference type="GO" id="GO:0016887">
    <property type="term" value="F:ATP hydrolysis activity"/>
    <property type="evidence" value="ECO:0007669"/>
    <property type="project" value="TreeGrafter"/>
</dbReference>
<dbReference type="GO" id="GO:0009898">
    <property type="term" value="C:cytoplasmic side of plasma membrane"/>
    <property type="evidence" value="ECO:0007669"/>
    <property type="project" value="TreeGrafter"/>
</dbReference>
<protein>
    <submittedName>
        <fullName evidence="2">P-loop NTPase</fullName>
    </submittedName>
</protein>